<feature type="compositionally biased region" description="Polar residues" evidence="1">
    <location>
        <begin position="340"/>
        <end position="365"/>
    </location>
</feature>
<comment type="caution">
    <text evidence="2">The sequence shown here is derived from an EMBL/GenBank/DDBJ whole genome shotgun (WGS) entry which is preliminary data.</text>
</comment>
<name>A0AAD9P626_RIDPI</name>
<reference evidence="2" key="1">
    <citation type="journal article" date="2023" name="Mol. Biol. Evol.">
        <title>Third-Generation Sequencing Reveals the Adaptive Role of the Epigenome in Three Deep-Sea Polychaetes.</title>
        <authorList>
            <person name="Perez M."/>
            <person name="Aroh O."/>
            <person name="Sun Y."/>
            <person name="Lan Y."/>
            <person name="Juniper S.K."/>
            <person name="Young C.R."/>
            <person name="Angers B."/>
            <person name="Qian P.Y."/>
        </authorList>
    </citation>
    <scope>NUCLEOTIDE SEQUENCE</scope>
    <source>
        <strain evidence="2">R07B-5</strain>
    </source>
</reference>
<evidence type="ECO:0000313" key="2">
    <source>
        <dbReference type="EMBL" id="KAK2188788.1"/>
    </source>
</evidence>
<feature type="region of interest" description="Disordered" evidence="1">
    <location>
        <begin position="1"/>
        <end position="23"/>
    </location>
</feature>
<evidence type="ECO:0000313" key="3">
    <source>
        <dbReference type="Proteomes" id="UP001209878"/>
    </source>
</evidence>
<dbReference type="AlphaFoldDB" id="A0AAD9P626"/>
<dbReference type="EMBL" id="JAODUO010000122">
    <property type="protein sequence ID" value="KAK2188788.1"/>
    <property type="molecule type" value="Genomic_DNA"/>
</dbReference>
<evidence type="ECO:0000256" key="1">
    <source>
        <dbReference type="SAM" id="MobiDB-lite"/>
    </source>
</evidence>
<feature type="region of interest" description="Disordered" evidence="1">
    <location>
        <begin position="130"/>
        <end position="156"/>
    </location>
</feature>
<feature type="region of interest" description="Disordered" evidence="1">
    <location>
        <begin position="338"/>
        <end position="410"/>
    </location>
</feature>
<accession>A0AAD9P626</accession>
<organism evidence="2 3">
    <name type="scientific">Ridgeia piscesae</name>
    <name type="common">Tubeworm</name>
    <dbReference type="NCBI Taxonomy" id="27915"/>
    <lineage>
        <taxon>Eukaryota</taxon>
        <taxon>Metazoa</taxon>
        <taxon>Spiralia</taxon>
        <taxon>Lophotrochozoa</taxon>
        <taxon>Annelida</taxon>
        <taxon>Polychaeta</taxon>
        <taxon>Sedentaria</taxon>
        <taxon>Canalipalpata</taxon>
        <taxon>Sabellida</taxon>
        <taxon>Siboglinidae</taxon>
        <taxon>Ridgeia</taxon>
    </lineage>
</organism>
<proteinExistence type="predicted"/>
<sequence>MGDQSLDQYVEPNQPPEIPPRRRMSSEVEYLPYYNPDVRNMDEVREAMMPYLLQDGYFMLRSSFSKPGVYTVSIIHAAHTALRPSGCPEPRGRPTHPFALPHSLHSRPSFLGASQLPPQFHMDVPAGMQRNDASIPRSPVRRKASTAKLKPHDACETWKPQGMDGGKCVTSLPSGVCGAGERYTVRLPPKNFPCPGRDRCQSDSSYDCQRLPHSRENSNRLSGQHSASTSSVTSSASFVYDRVRNVDVDRTSELISILRLEEKRGAAKCDCGLYEEESELPLGWSVHISHEQQSYGRVFFMSPEGQTAWNLPLQVSLLLSTEQQDQIRKLLNGFRPEVASPQQTEVASRRTGSNSGATCCGSTGMPSRRTPKVPLPDTLPNDAKSPREPVTGNNFSTQHACDDDDDDVFT</sequence>
<dbReference type="Proteomes" id="UP001209878">
    <property type="component" value="Unassembled WGS sequence"/>
</dbReference>
<protein>
    <recommendedName>
        <fullName evidence="4">SH2 domain-containing protein</fullName>
    </recommendedName>
</protein>
<keyword evidence="3" id="KW-1185">Reference proteome</keyword>
<feature type="region of interest" description="Disordered" evidence="1">
    <location>
        <begin position="205"/>
        <end position="228"/>
    </location>
</feature>
<gene>
    <name evidence="2" type="ORF">NP493_121g01008</name>
</gene>
<evidence type="ECO:0008006" key="4">
    <source>
        <dbReference type="Google" id="ProtNLM"/>
    </source>
</evidence>